<dbReference type="GO" id="GO:0003676">
    <property type="term" value="F:nucleic acid binding"/>
    <property type="evidence" value="ECO:0007669"/>
    <property type="project" value="InterPro"/>
</dbReference>
<comment type="function">
    <text evidence="5">Methylates the class 1 translation termination release factors RF1/PrfA and RF2/PrfB on the glutamine residue of the universally conserved GGQ motif.</text>
</comment>
<dbReference type="PANTHER" id="PTHR18895:SF74">
    <property type="entry name" value="MTRF1L RELEASE FACTOR GLUTAMINE METHYLTRANSFERASE"/>
    <property type="match status" value="1"/>
</dbReference>
<evidence type="ECO:0000256" key="4">
    <source>
        <dbReference type="ARBA" id="ARBA00048391"/>
    </source>
</evidence>
<dbReference type="Pfam" id="PF17827">
    <property type="entry name" value="PrmC_N"/>
    <property type="match status" value="1"/>
</dbReference>
<dbReference type="InterPro" id="IPR004556">
    <property type="entry name" value="HemK-like"/>
</dbReference>
<dbReference type="Gene3D" id="1.10.8.10">
    <property type="entry name" value="DNA helicase RuvA subunit, C-terminal domain"/>
    <property type="match status" value="1"/>
</dbReference>
<evidence type="ECO:0000313" key="8">
    <source>
        <dbReference type="EMBL" id="NOL50842.1"/>
    </source>
</evidence>
<evidence type="ECO:0000256" key="5">
    <source>
        <dbReference type="HAMAP-Rule" id="MF_02126"/>
    </source>
</evidence>
<feature type="binding site" evidence="5">
    <location>
        <position position="139"/>
    </location>
    <ligand>
        <name>S-adenosyl-L-methionine</name>
        <dbReference type="ChEBI" id="CHEBI:59789"/>
    </ligand>
</feature>
<dbReference type="InterPro" id="IPR019874">
    <property type="entry name" value="RF_methyltr_PrmC"/>
</dbReference>
<dbReference type="InterPro" id="IPR007848">
    <property type="entry name" value="Small_mtfrase_dom"/>
</dbReference>
<dbReference type="PROSITE" id="PS00092">
    <property type="entry name" value="N6_MTASE"/>
    <property type="match status" value="1"/>
</dbReference>
<evidence type="ECO:0000259" key="7">
    <source>
        <dbReference type="Pfam" id="PF17827"/>
    </source>
</evidence>
<feature type="binding site" evidence="5">
    <location>
        <begin position="181"/>
        <end position="184"/>
    </location>
    <ligand>
        <name>substrate</name>
    </ligand>
</feature>
<dbReference type="GO" id="GO:0102559">
    <property type="term" value="F:peptide chain release factor N(5)-glutamine methyltransferase activity"/>
    <property type="evidence" value="ECO:0007669"/>
    <property type="project" value="UniProtKB-EC"/>
</dbReference>
<name>A0A849P4W0_9BURK</name>
<dbReference type="Gene3D" id="3.40.50.150">
    <property type="entry name" value="Vaccinia Virus protein VP39"/>
    <property type="match status" value="1"/>
</dbReference>
<feature type="binding site" evidence="5">
    <location>
        <position position="181"/>
    </location>
    <ligand>
        <name>S-adenosyl-L-methionine</name>
        <dbReference type="ChEBI" id="CHEBI:59789"/>
    </ligand>
</feature>
<dbReference type="CDD" id="cd02440">
    <property type="entry name" value="AdoMet_MTases"/>
    <property type="match status" value="1"/>
</dbReference>
<dbReference type="InterPro" id="IPR050320">
    <property type="entry name" value="N5-glutamine_MTase"/>
</dbReference>
<protein>
    <recommendedName>
        <fullName evidence="5">Release factor glutamine methyltransferase</fullName>
        <shortName evidence="5">RF MTase</shortName>
        <ecNumber evidence="5">2.1.1.297</ecNumber>
    </recommendedName>
    <alternativeName>
        <fullName evidence="5">N5-glutamine methyltransferase PrmC</fullName>
    </alternativeName>
    <alternativeName>
        <fullName evidence="5">Protein-(glutamine-N5) MTase PrmC</fullName>
    </alternativeName>
    <alternativeName>
        <fullName evidence="5">Protein-glutamine N-methyltransferase PrmC</fullName>
    </alternativeName>
</protein>
<evidence type="ECO:0000259" key="6">
    <source>
        <dbReference type="Pfam" id="PF05175"/>
    </source>
</evidence>
<dbReference type="SUPFAM" id="SSF53335">
    <property type="entry name" value="S-adenosyl-L-methionine-dependent methyltransferases"/>
    <property type="match status" value="1"/>
</dbReference>
<evidence type="ECO:0000256" key="1">
    <source>
        <dbReference type="ARBA" id="ARBA00022603"/>
    </source>
</evidence>
<keyword evidence="3 5" id="KW-0949">S-adenosyl-L-methionine</keyword>
<dbReference type="AlphaFoldDB" id="A0A849P4W0"/>
<comment type="catalytic activity">
    <reaction evidence="4 5">
        <text>L-glutaminyl-[peptide chain release factor] + S-adenosyl-L-methionine = N(5)-methyl-L-glutaminyl-[peptide chain release factor] + S-adenosyl-L-homocysteine + H(+)</text>
        <dbReference type="Rhea" id="RHEA:42896"/>
        <dbReference type="Rhea" id="RHEA-COMP:10271"/>
        <dbReference type="Rhea" id="RHEA-COMP:10272"/>
        <dbReference type="ChEBI" id="CHEBI:15378"/>
        <dbReference type="ChEBI" id="CHEBI:30011"/>
        <dbReference type="ChEBI" id="CHEBI:57856"/>
        <dbReference type="ChEBI" id="CHEBI:59789"/>
        <dbReference type="ChEBI" id="CHEBI:61891"/>
        <dbReference type="EC" id="2.1.1.297"/>
    </reaction>
</comment>
<comment type="caution">
    <text evidence="8">The sequence shown here is derived from an EMBL/GenBank/DDBJ whole genome shotgun (WGS) entry which is preliminary data.</text>
</comment>
<dbReference type="FunFam" id="3.40.50.150:FF:000053">
    <property type="entry name" value="Release factor glutamine methyltransferase"/>
    <property type="match status" value="1"/>
</dbReference>
<evidence type="ECO:0000256" key="3">
    <source>
        <dbReference type="ARBA" id="ARBA00022691"/>
    </source>
</evidence>
<sequence length="276" mass="30447">MTNSPYTLRDFFAQSGLPLLEAKMLVEQALGVSRAWMITHDLDVLSEHQWQALQALCNRRTAGEPMAYIMGSREFMGLDFTVSPAVLIPRPDTETLVEAALGFLKDKVTARVLDMGTGSGAIALSIAHFAPQTQVFASDISQEALAIAQVNAEKFKLDVDFRQSSWFDQFCGETFHLIVSNPPYIHQGDEHLSQGDLRFEPRLALTDNADGLSCYRIIIQQAPRHLTQGGAIYLEHGWNQAEAVRALLIQAGFAQVCSIRDLAGIERVSGGVWLAE</sequence>
<dbReference type="RefSeq" id="WP_171679887.1">
    <property type="nucleotide sequence ID" value="NZ_JABGBN010000001.1"/>
</dbReference>
<dbReference type="NCBIfam" id="TIGR03534">
    <property type="entry name" value="RF_mod_PrmC"/>
    <property type="match status" value="1"/>
</dbReference>
<dbReference type="EC" id="2.1.1.297" evidence="5"/>
<evidence type="ECO:0000313" key="9">
    <source>
        <dbReference type="Proteomes" id="UP000537862"/>
    </source>
</evidence>
<organism evidence="8 9">
    <name type="scientific">Pelistega suis</name>
    <dbReference type="NCBI Taxonomy" id="1631957"/>
    <lineage>
        <taxon>Bacteria</taxon>
        <taxon>Pseudomonadati</taxon>
        <taxon>Pseudomonadota</taxon>
        <taxon>Betaproteobacteria</taxon>
        <taxon>Burkholderiales</taxon>
        <taxon>Alcaligenaceae</taxon>
        <taxon>Pelistega</taxon>
    </lineage>
</organism>
<dbReference type="InterPro" id="IPR029063">
    <property type="entry name" value="SAM-dependent_MTases_sf"/>
</dbReference>
<dbReference type="PANTHER" id="PTHR18895">
    <property type="entry name" value="HEMK METHYLTRANSFERASE"/>
    <property type="match status" value="1"/>
</dbReference>
<keyword evidence="9" id="KW-1185">Reference proteome</keyword>
<proteinExistence type="inferred from homology"/>
<dbReference type="NCBIfam" id="TIGR00536">
    <property type="entry name" value="hemK_fam"/>
    <property type="match status" value="1"/>
</dbReference>
<dbReference type="EMBL" id="JABGBN010000001">
    <property type="protein sequence ID" value="NOL50842.1"/>
    <property type="molecule type" value="Genomic_DNA"/>
</dbReference>
<evidence type="ECO:0000256" key="2">
    <source>
        <dbReference type="ARBA" id="ARBA00022679"/>
    </source>
</evidence>
<dbReference type="HAMAP" id="MF_02126">
    <property type="entry name" value="RF_methyltr_PrmC"/>
    <property type="match status" value="1"/>
</dbReference>
<dbReference type="InterPro" id="IPR040758">
    <property type="entry name" value="PrmC_N"/>
</dbReference>
<dbReference type="InterPro" id="IPR002052">
    <property type="entry name" value="DNA_methylase_N6_adenine_CS"/>
</dbReference>
<feature type="binding site" evidence="5">
    <location>
        <position position="166"/>
    </location>
    <ligand>
        <name>S-adenosyl-L-methionine</name>
        <dbReference type="ChEBI" id="CHEBI:59789"/>
    </ligand>
</feature>
<dbReference type="Proteomes" id="UP000537862">
    <property type="component" value="Unassembled WGS sequence"/>
</dbReference>
<dbReference type="Pfam" id="PF05175">
    <property type="entry name" value="MTS"/>
    <property type="match status" value="1"/>
</dbReference>
<feature type="domain" description="Release factor glutamine methyltransferase N-terminal" evidence="7">
    <location>
        <begin position="10"/>
        <end position="71"/>
    </location>
</feature>
<feature type="domain" description="Methyltransferase small" evidence="6">
    <location>
        <begin position="104"/>
        <end position="190"/>
    </location>
</feature>
<gene>
    <name evidence="5 8" type="primary">prmC</name>
    <name evidence="8" type="ORF">HKX39_01440</name>
</gene>
<reference evidence="8 9" key="1">
    <citation type="submission" date="2020-05" db="EMBL/GenBank/DDBJ databases">
        <authorList>
            <person name="Niu N."/>
        </authorList>
    </citation>
    <scope>NUCLEOTIDE SEQUENCE [LARGE SCALE GENOMIC DNA]</scope>
    <source>
        <strain evidence="8 9">3340-03</strain>
    </source>
</reference>
<keyword evidence="1 5" id="KW-0489">Methyltransferase</keyword>
<feature type="binding site" evidence="5">
    <location>
        <begin position="116"/>
        <end position="120"/>
    </location>
    <ligand>
        <name>S-adenosyl-L-methionine</name>
        <dbReference type="ChEBI" id="CHEBI:59789"/>
    </ligand>
</feature>
<accession>A0A849P4W0</accession>
<dbReference type="GO" id="GO:0032259">
    <property type="term" value="P:methylation"/>
    <property type="evidence" value="ECO:0007669"/>
    <property type="project" value="UniProtKB-KW"/>
</dbReference>
<comment type="similarity">
    <text evidence="5">Belongs to the protein N5-glutamine methyltransferase family. PrmC subfamily.</text>
</comment>
<keyword evidence="2 5" id="KW-0808">Transferase</keyword>